<dbReference type="InterPro" id="IPR052734">
    <property type="entry name" value="Nod_factor_acetyltransferase"/>
</dbReference>
<proteinExistence type="predicted"/>
<gene>
    <name evidence="3" type="ORF">ETP43_09550</name>
</gene>
<feature type="domain" description="Acyltransferase 3" evidence="2">
    <location>
        <begin position="19"/>
        <end position="312"/>
    </location>
</feature>
<sequence>MDTTVKAPAVSGDQREYLFDNYKVLLILLVVIGHFIEPSNDQNSFLYELKWGIVAFHMPAFIFISGYFSKRIPSLKKMLCGLVIPYFVYEILYYLLYTFVLDKETGFYFARPKFSLWYLMALFAWRLFSPLVEKIPGCMILSVIAGILIGFTDFGNFLSIPRILFFFPFFLAGKKFDSSSLARFRNRKGYLGALTILGGFAVFLFTDNYHHRLDQKIFYGRYSYADMDMGSVEGVLVRIGCYLISFLLIYLFMLVLPTEKKSYSYLGERTMAIYIFHGFVYSCLRYGSSILTSVESNLECLYLLAFCFFLVWFLSRKPFVLFTNKIAHLF</sequence>
<evidence type="ECO:0000313" key="3">
    <source>
        <dbReference type="EMBL" id="RXS75432.1"/>
    </source>
</evidence>
<keyword evidence="1" id="KW-0812">Transmembrane</keyword>
<comment type="caution">
    <text evidence="3">The sequence shown here is derived from an EMBL/GenBank/DDBJ whole genome shotgun (WGS) entry which is preliminary data.</text>
</comment>
<dbReference type="EMBL" id="SDKC01000001">
    <property type="protein sequence ID" value="RXS75432.1"/>
    <property type="molecule type" value="Genomic_DNA"/>
</dbReference>
<feature type="transmembrane region" description="Helical" evidence="1">
    <location>
        <begin position="235"/>
        <end position="258"/>
    </location>
</feature>
<evidence type="ECO:0000256" key="1">
    <source>
        <dbReference type="SAM" id="Phobius"/>
    </source>
</evidence>
<dbReference type="Pfam" id="PF01757">
    <property type="entry name" value="Acyl_transf_3"/>
    <property type="match status" value="1"/>
</dbReference>
<dbReference type="PANTHER" id="PTHR37312">
    <property type="entry name" value="MEMBRANE-BOUND ACYLTRANSFERASE YKRP-RELATED"/>
    <property type="match status" value="1"/>
</dbReference>
<evidence type="ECO:0000259" key="2">
    <source>
        <dbReference type="Pfam" id="PF01757"/>
    </source>
</evidence>
<feature type="transmembrane region" description="Helical" evidence="1">
    <location>
        <begin position="21"/>
        <end position="37"/>
    </location>
</feature>
<keyword evidence="1" id="KW-0472">Membrane</keyword>
<feature type="transmembrane region" description="Helical" evidence="1">
    <location>
        <begin position="189"/>
        <end position="206"/>
    </location>
</feature>
<dbReference type="RefSeq" id="WP_129257895.1">
    <property type="nucleotide sequence ID" value="NZ_SDKC01000001.1"/>
</dbReference>
<feature type="transmembrane region" description="Helical" evidence="1">
    <location>
        <begin position="270"/>
        <end position="290"/>
    </location>
</feature>
<organism evidence="3 4">
    <name type="scientific">Blautia faecicola</name>
    <dbReference type="NCBI Taxonomy" id="2509240"/>
    <lineage>
        <taxon>Bacteria</taxon>
        <taxon>Bacillati</taxon>
        <taxon>Bacillota</taxon>
        <taxon>Clostridia</taxon>
        <taxon>Lachnospirales</taxon>
        <taxon>Lachnospiraceae</taxon>
        <taxon>Blautia</taxon>
    </lineage>
</organism>
<feature type="transmembrane region" description="Helical" evidence="1">
    <location>
        <begin position="49"/>
        <end position="68"/>
    </location>
</feature>
<dbReference type="Proteomes" id="UP000290106">
    <property type="component" value="Unassembled WGS sequence"/>
</dbReference>
<feature type="transmembrane region" description="Helical" evidence="1">
    <location>
        <begin position="106"/>
        <end position="128"/>
    </location>
</feature>
<evidence type="ECO:0000313" key="4">
    <source>
        <dbReference type="Proteomes" id="UP000290106"/>
    </source>
</evidence>
<keyword evidence="1" id="KW-1133">Transmembrane helix</keyword>
<feature type="transmembrane region" description="Helical" evidence="1">
    <location>
        <begin position="80"/>
        <end position="100"/>
    </location>
</feature>
<dbReference type="OrthoDB" id="6623990at2"/>
<keyword evidence="4" id="KW-1185">Reference proteome</keyword>
<feature type="transmembrane region" description="Helical" evidence="1">
    <location>
        <begin position="296"/>
        <end position="315"/>
    </location>
</feature>
<name>A0A4Q1RIE3_9FIRM</name>
<protein>
    <recommendedName>
        <fullName evidence="2">Acyltransferase 3 domain-containing protein</fullName>
    </recommendedName>
</protein>
<dbReference type="PANTHER" id="PTHR37312:SF1">
    <property type="entry name" value="MEMBRANE-BOUND ACYLTRANSFERASE YKRP-RELATED"/>
    <property type="match status" value="1"/>
</dbReference>
<dbReference type="GO" id="GO:0016747">
    <property type="term" value="F:acyltransferase activity, transferring groups other than amino-acyl groups"/>
    <property type="evidence" value="ECO:0007669"/>
    <property type="project" value="InterPro"/>
</dbReference>
<dbReference type="InterPro" id="IPR002656">
    <property type="entry name" value="Acyl_transf_3_dom"/>
</dbReference>
<accession>A0A4Q1RIE3</accession>
<reference evidence="3 4" key="1">
    <citation type="submission" date="2019-01" db="EMBL/GenBank/DDBJ databases">
        <title>Blautia sp. nov. KGMB01111 isolated human feces.</title>
        <authorList>
            <person name="Park J.-E."/>
            <person name="Kim J.-S."/>
            <person name="Park S.-H."/>
        </authorList>
    </citation>
    <scope>NUCLEOTIDE SEQUENCE [LARGE SCALE GENOMIC DNA]</scope>
    <source>
        <strain evidence="3 4">KGMB01111</strain>
    </source>
</reference>
<feature type="transmembrane region" description="Helical" evidence="1">
    <location>
        <begin position="135"/>
        <end position="152"/>
    </location>
</feature>
<dbReference type="AlphaFoldDB" id="A0A4Q1RIE3"/>